<feature type="region of interest" description="Disordered" evidence="1">
    <location>
        <begin position="1234"/>
        <end position="1274"/>
    </location>
</feature>
<evidence type="ECO:0000313" key="3">
    <source>
        <dbReference type="EMBL" id="KAF4500970.1"/>
    </source>
</evidence>
<dbReference type="PANTHER" id="PTHR48125:SF10">
    <property type="entry name" value="OS12G0136300 PROTEIN"/>
    <property type="match status" value="1"/>
</dbReference>
<feature type="compositionally biased region" description="Gly residues" evidence="1">
    <location>
        <begin position="208"/>
        <end position="219"/>
    </location>
</feature>
<dbReference type="Proteomes" id="UP000737391">
    <property type="component" value="Unassembled WGS sequence"/>
</dbReference>
<feature type="compositionally biased region" description="Polar residues" evidence="1">
    <location>
        <begin position="1244"/>
        <end position="1264"/>
    </location>
</feature>
<gene>
    <name evidence="3" type="ORF">FAGAP_2811</name>
</gene>
<name>A0A9P5BEW8_9HYPO</name>
<feature type="compositionally biased region" description="Basic residues" evidence="1">
    <location>
        <begin position="122"/>
        <end position="134"/>
    </location>
</feature>
<organism evidence="3 4">
    <name type="scientific">Fusarium agapanthi</name>
    <dbReference type="NCBI Taxonomy" id="1803897"/>
    <lineage>
        <taxon>Eukaryota</taxon>
        <taxon>Fungi</taxon>
        <taxon>Dikarya</taxon>
        <taxon>Ascomycota</taxon>
        <taxon>Pezizomycotina</taxon>
        <taxon>Sordariomycetes</taxon>
        <taxon>Hypocreomycetidae</taxon>
        <taxon>Hypocreales</taxon>
        <taxon>Nectriaceae</taxon>
        <taxon>Fusarium</taxon>
        <taxon>Fusarium fujikuroi species complex</taxon>
    </lineage>
</organism>
<dbReference type="EMBL" id="LUFC02000158">
    <property type="protein sequence ID" value="KAF4500970.1"/>
    <property type="molecule type" value="Genomic_DNA"/>
</dbReference>
<feature type="compositionally biased region" description="Low complexity" evidence="1">
    <location>
        <begin position="184"/>
        <end position="200"/>
    </location>
</feature>
<protein>
    <recommendedName>
        <fullName evidence="2">DUF6603 domain-containing protein</fullName>
    </recommendedName>
</protein>
<evidence type="ECO:0000259" key="2">
    <source>
        <dbReference type="Pfam" id="PF20248"/>
    </source>
</evidence>
<reference evidence="3" key="1">
    <citation type="submission" date="2020-01" db="EMBL/GenBank/DDBJ databases">
        <title>Identification and distribution of gene clusters putatively required for synthesis of sphingolipid metabolism inhibitors in phylogenetically diverse species of the filamentous fungus Fusarium.</title>
        <authorList>
            <person name="Kim H.-S."/>
            <person name="Busman M."/>
            <person name="Brown D.W."/>
            <person name="Divon H."/>
            <person name="Uhlig S."/>
            <person name="Proctor R.H."/>
        </authorList>
    </citation>
    <scope>NUCLEOTIDE SEQUENCE</scope>
    <source>
        <strain evidence="3">NRRL 31653</strain>
    </source>
</reference>
<evidence type="ECO:0000313" key="4">
    <source>
        <dbReference type="Proteomes" id="UP000737391"/>
    </source>
</evidence>
<dbReference type="OrthoDB" id="5352492at2759"/>
<feature type="region of interest" description="Disordered" evidence="1">
    <location>
        <begin position="61"/>
        <end position="377"/>
    </location>
</feature>
<dbReference type="Pfam" id="PF20248">
    <property type="entry name" value="DUF6603"/>
    <property type="match status" value="1"/>
</dbReference>
<feature type="compositionally biased region" description="Basic and acidic residues" evidence="1">
    <location>
        <begin position="108"/>
        <end position="121"/>
    </location>
</feature>
<dbReference type="InterPro" id="IPR046538">
    <property type="entry name" value="DUF6603"/>
</dbReference>
<accession>A0A9P5BEW8</accession>
<feature type="domain" description="DUF6603" evidence="2">
    <location>
        <begin position="1278"/>
        <end position="1813"/>
    </location>
</feature>
<dbReference type="PANTHER" id="PTHR48125">
    <property type="entry name" value="LP07818P1"/>
    <property type="match status" value="1"/>
</dbReference>
<evidence type="ECO:0000256" key="1">
    <source>
        <dbReference type="SAM" id="MobiDB-lite"/>
    </source>
</evidence>
<proteinExistence type="predicted"/>
<comment type="caution">
    <text evidence="3">The sequence shown here is derived from an EMBL/GenBank/DDBJ whole genome shotgun (WGS) entry which is preliminary data.</text>
</comment>
<keyword evidence="4" id="KW-1185">Reference proteome</keyword>
<feature type="compositionally biased region" description="Low complexity" evidence="1">
    <location>
        <begin position="220"/>
        <end position="231"/>
    </location>
</feature>
<feature type="region of interest" description="Disordered" evidence="1">
    <location>
        <begin position="1"/>
        <end position="21"/>
    </location>
</feature>
<feature type="compositionally biased region" description="Basic residues" evidence="1">
    <location>
        <begin position="149"/>
        <end position="158"/>
    </location>
</feature>
<sequence length="2766" mass="302424">MAHHVHGRRSASDKWPPSLPDQQETLVDKTFVFGADELIASTLVGRGSLLHKPGRLVTLKTRSITSKSSDSDENTHAEAGGGIRVVSTPGRFFGERDWTRSTVKRKQDHTSFDADFDDHSGHSHRQRHRHRQVKKWLEDDEPRDDVPHRAKPGRRSLGHGRPVIGRVGDGDKRPQAPSGGSRYASSGTQTAAGSASPSAGDRPVLPGQTGGDKPGGTGSGSPSTSLPTTAPKAGNVQAPSGVLPPVTAVDPRLTNPSAGPVAPGTIAGPAVPAVRPDVPIQSGPGLQQPAQTGDVATLPAAPPASSGQNVPPPASVSGGLAVQQPTRAGDVATLPVAPPVSNQPKVLPPTSAPAGPAAMPTTNPATTAPSFPPPPQQLIPLKDQYMLAATGQTTQIRSATPGISAGTVPSDHIVFSTSNTGTQAFLTSSGPIVFETSLEEIKKNISEFPLSLSDPLRRDFSAAWKLDENASYLQSADVNLKLGSDGKSLEMTGLKVKVSKDTSAPLVFSTDAKVLNDEFETGFFHTSKDAKITTLTGIDRYPGHLLLGLETSSANGGFKDLADLCAVAHINPKPWLKMLLKETAITFGALAGTPARNAMWYIPGSGSKCCFRLEASLNLDGKIAGLLNKYLAGWNDHIPPLSVIAKRTVSPSSGPWGDASTIGELTIAAEPDINGEKRAMGMYVTIGEDHINVFFVCYSKALQWEALKAWIRKSCSEVGTAIDDLEKVLLNTGHGSKAQNTSTSHIYWRKATVTLLNDGKGGVSLAGMRLELEASMQVLVPKDKHSVFTLDFIWTKGTGEFSGECEFSGVGNVLGKGDPPLQYYLDYERWDQFSYLDPSEPFMSLRYLDSSFVQNLPFGIPTEITEADLYVSNKSLRVSGRLEALIGRPTETSVVSDPSKIPSLQIAHTMLGFSANYIYASKSLNIVLDGAISLVPFKEGDPPPSLQALITYSSQQSQVSFRAHASHIPMTALHSLFAAGEEKTHAMSILESIVLQRIALDIKAGKGQPTTVKFEAKLKISSILLETAFKRTDVNTWSLTAKLHEETTAIGKASKEFTLGDAVQKLLGQEVLDILPGFVTGTTFKTSNSGGDKFNVVVTRLNGTKSYLVFGAEIKFGMFNVQFAQLVPITGKADKPSPIKRMIRVSLGPLPSISKLPILGNLDIPFDALEFLWANTMFTQEDISTLNGSATMFQEQPFKMRPEDKELTEGFHFRLVGSQGVFLDHVFGQDKKEKKKTAPASAVSPGSKTTPAPVQEKTTYTEPSVPSGGGPATTAALAKKKGPLTLSGISLSYEGGVLRIHLDASVLIGPISAGIQGLTLVVRLDSKQIHGLHDILHVPIDVEVEGFDMSFSRMPIQIAGALHHKPGTKAYFGGVAISLSTFSIAALGSYEQVPANAATGTPEYDSFFIYAMMEGLIFTMGWAEVRGLMAGFGYNSRLRLPTVEQLSTFPLIQGFEKEGGFNMDQAIKSLTGPDAFVTPSMGSIWLALGLVIRACEAIDMRAVATVALGPNQTDIGLIARATATLPRRASPDKALVLIDLSVVGKLDLVHGELSVDGLINPTSFILNKDCRPSGGFAIRSWFGKNNPHSGDWVVSFGGYHPMYQIPAHYPRPQRLGISWTLSSNLRVTGNAYAAITPGAIMAGGMLQAVFSAGPLGAHFDAHADFLVNLKPLHYVADMAVSAGVYYEIRVWRFRKKISVNVGASLHLEGPPIHGQVHFDLSVVSFTVSFGSGTSEGKREISLRELMGLVLQEAGDTRREKDNAIVNPHTFTAVSGLLGDDKKKSDTVNKASPNKMSADKERWHVRSDNFIFSVRSAVPTNSIGIEGRGASQYTGNSIISRPMQMKKDTSDSSKIKSTLGVRVRNVKEDKIVPFREVAKVEDQLPANYWGPYSENTADYMRPDRMPPTVSHLVGATLVPPPPAAPEQSIPVFKSMPETYPASTWKPEKVEKRVRYLDHANARDSVKWSRVKGAMGLEPESKREKPPMDPILLTETGAANLAAAPTPLLTKPYRKGILESFISLAHGGEDAESQKVQKAYKGIGDNVPDVILNDPQRFYIGPPTVFLRLFQQARFPAPWSDPPDLHPGCVATLELQFRKLSISGPPCHWPYDVVLSFSEPVSAMDLMNFQGPNQVDDDDLADFMGQVTFEDLLKDSLDENPDDSQDERRESSIRNKLISKGDKKAKELAAFKRVRDRKKNELTGAHWKGPLGRRKVVNKSKWKWNGCFPLDNQPLPHPRQTFAFPALSDTGVLKYNSFMPTGEEKFIPYKLLLYRGWYNDHPEHDDGHRFVYLAENKPEEPAVGDCFVRLEDIHKRMNGTSTDYTADCAVAISQRGILYYLHEGNDDQMAEAQVERDALIQQGKWLLRFRCWAVDGSPSEKHELLLCNRLFEDVFEKNDMYDHFQVFGVWAELLRKSQGDKLGAKDFFGRYWDAKIPDDDRQKFKNGFKIVVGSNYFQNRLAGQLDYTDPAHRDTVRSEVFTGVQRAVNAPRLKFKPPIELGNVVFEDELGNHGITLATLARRFDYVGWRSLDHHPGGLYSIVTDRSVREVLYRVNQGKPFWEVGYGVPDQLLAEGLHASLDKCRPHTESTTTRITTTLLNNMVKKRNPTQDKCVAKAGYEAFVKRLAIFSNNGQDTVIVKTEIVYPTLTDPGSWMGNDQHRYTWLATNLKYKYYNVIGMVDNNEIIGHINETRHLSPLNRETCLLFQSILDKSLENLCWGWNCWDLNKVVAEALLESTGVDDDQQQEDQTEVKERLAKELEERDQLV</sequence>
<feature type="compositionally biased region" description="Low complexity" evidence="1">
    <location>
        <begin position="352"/>
        <end position="369"/>
    </location>
</feature>